<comment type="similarity">
    <text evidence="3 16">Belongs to the NSE1 family.</text>
</comment>
<comment type="subcellular location">
    <subcellularLocation>
        <location evidence="2 16">Nucleus</location>
    </subcellularLocation>
</comment>
<protein>
    <recommendedName>
        <fullName evidence="5 16">Non-structural maintenance of chromosomes element 1 homolog</fullName>
        <ecNumber evidence="4 16">2.3.2.27</ecNumber>
    </recommendedName>
</protein>
<evidence type="ECO:0000256" key="6">
    <source>
        <dbReference type="ARBA" id="ARBA00022679"/>
    </source>
</evidence>
<comment type="function">
    <text evidence="16">Acts in a DNA repair pathway for removal of UV-induced DNA damage that is distinct from classical nucleotide excision repair and in repair of ionizing radiation damage. Functions in homologous recombination repair of DNA double strand breaks and in recovery of stalled replication forks.</text>
</comment>
<dbReference type="GO" id="GO:0000724">
    <property type="term" value="P:double-strand break repair via homologous recombination"/>
    <property type="evidence" value="ECO:0007669"/>
    <property type="project" value="TreeGrafter"/>
</dbReference>
<dbReference type="InterPro" id="IPR036388">
    <property type="entry name" value="WH-like_DNA-bd_sf"/>
</dbReference>
<feature type="compositionally biased region" description="Basic residues" evidence="17">
    <location>
        <begin position="363"/>
        <end position="372"/>
    </location>
</feature>
<dbReference type="EMBL" id="JABBWK010000006">
    <property type="protein sequence ID" value="KAG1905980.1"/>
    <property type="molecule type" value="Genomic_DNA"/>
</dbReference>
<dbReference type="Pfam" id="PF07574">
    <property type="entry name" value="SMC_Nse1"/>
    <property type="match status" value="1"/>
</dbReference>
<evidence type="ECO:0000256" key="1">
    <source>
        <dbReference type="ARBA" id="ARBA00000900"/>
    </source>
</evidence>
<keyword evidence="12 16" id="KW-0233">DNA recombination</keyword>
<evidence type="ECO:0000313" key="19">
    <source>
        <dbReference type="EMBL" id="KAG1905980.1"/>
    </source>
</evidence>
<dbReference type="Gene3D" id="3.30.40.10">
    <property type="entry name" value="Zinc/RING finger domain, C3HC4 (zinc finger)"/>
    <property type="match status" value="1"/>
</dbReference>
<evidence type="ECO:0000256" key="11">
    <source>
        <dbReference type="ARBA" id="ARBA00022833"/>
    </source>
</evidence>
<sequence length="372" mass="42730">MFSCRIYDEMSLQKPPTRRELIDASYTLTTMVSANDVQRLFLQGVFSRSILSFKHAQVLWEKCIDTVKAANPTLDIRFSDRREDWDLFVISINNSLNCLDLEFRHLTDEQTGREMYAMVNSKDDEIAQMATDYMPVEIAYFKAVVEQIMLAPHEAYSVSSLLALREVNSLKTTMTKAQAEIVLGSFVAKGWLLKSRRGRYSLSTRTLLELLPYLKSSYPEDCLECIICYEIVTRGVACSTPNCKARLHYHCCKKYRSRNAKCPACSQDWLQDLKNMTPVGEEAIKDGQDEGRRVRRKSPEDGSDEEDEEEMEVEPSQPSQTQTQSQRKGKGKSKGRGKPPVDMDVDEDEDEEDEEAPQQTQRNGRRRTTRIR</sequence>
<reference evidence="19" key="1">
    <citation type="journal article" date="2020" name="New Phytol.">
        <title>Comparative genomics reveals dynamic genome evolution in host specialist ectomycorrhizal fungi.</title>
        <authorList>
            <person name="Lofgren L.A."/>
            <person name="Nguyen N.H."/>
            <person name="Vilgalys R."/>
            <person name="Ruytinx J."/>
            <person name="Liao H.L."/>
            <person name="Branco S."/>
            <person name="Kuo A."/>
            <person name="LaButti K."/>
            <person name="Lipzen A."/>
            <person name="Andreopoulos W."/>
            <person name="Pangilinan J."/>
            <person name="Riley R."/>
            <person name="Hundley H."/>
            <person name="Na H."/>
            <person name="Barry K."/>
            <person name="Grigoriev I.V."/>
            <person name="Stajich J.E."/>
            <person name="Kennedy P.G."/>
        </authorList>
    </citation>
    <scope>NUCLEOTIDE SEQUENCE</scope>
    <source>
        <strain evidence="19">FC203</strain>
    </source>
</reference>
<evidence type="ECO:0000256" key="2">
    <source>
        <dbReference type="ARBA" id="ARBA00004123"/>
    </source>
</evidence>
<dbReference type="GO" id="GO:0061630">
    <property type="term" value="F:ubiquitin protein ligase activity"/>
    <property type="evidence" value="ECO:0007669"/>
    <property type="project" value="UniProtKB-EC"/>
</dbReference>
<organism evidence="19 20">
    <name type="scientific">Suillus fuscotomentosus</name>
    <dbReference type="NCBI Taxonomy" id="1912939"/>
    <lineage>
        <taxon>Eukaryota</taxon>
        <taxon>Fungi</taxon>
        <taxon>Dikarya</taxon>
        <taxon>Basidiomycota</taxon>
        <taxon>Agaricomycotina</taxon>
        <taxon>Agaricomycetes</taxon>
        <taxon>Agaricomycetidae</taxon>
        <taxon>Boletales</taxon>
        <taxon>Suillineae</taxon>
        <taxon>Suillaceae</taxon>
        <taxon>Suillus</taxon>
    </lineage>
</organism>
<dbReference type="Pfam" id="PF08746">
    <property type="entry name" value="zf-RING-like"/>
    <property type="match status" value="1"/>
</dbReference>
<dbReference type="GO" id="GO:0005634">
    <property type="term" value="C:nucleus"/>
    <property type="evidence" value="ECO:0007669"/>
    <property type="project" value="UniProtKB-SubCell"/>
</dbReference>
<keyword evidence="10 16" id="KW-0833">Ubl conjugation pathway</keyword>
<feature type="domain" description="RING-type" evidence="18">
    <location>
        <begin position="225"/>
        <end position="266"/>
    </location>
</feature>
<accession>A0AAD4EGT7</accession>
<dbReference type="RefSeq" id="XP_041231555.1">
    <property type="nucleotide sequence ID" value="XM_041372586.1"/>
</dbReference>
<evidence type="ECO:0000256" key="17">
    <source>
        <dbReference type="SAM" id="MobiDB-lite"/>
    </source>
</evidence>
<dbReference type="EC" id="2.3.2.27" evidence="4 16"/>
<feature type="compositionally biased region" description="Basic and acidic residues" evidence="17">
    <location>
        <begin position="282"/>
        <end position="300"/>
    </location>
</feature>
<keyword evidence="14 16" id="KW-0539">Nucleus</keyword>
<evidence type="ECO:0000256" key="7">
    <source>
        <dbReference type="ARBA" id="ARBA00022723"/>
    </source>
</evidence>
<feature type="compositionally biased region" description="Acidic residues" evidence="17">
    <location>
        <begin position="343"/>
        <end position="356"/>
    </location>
</feature>
<keyword evidence="9 15" id="KW-0863">Zinc-finger</keyword>
<keyword evidence="6 16" id="KW-0808">Transferase</keyword>
<evidence type="ECO:0000256" key="5">
    <source>
        <dbReference type="ARBA" id="ARBA00019422"/>
    </source>
</evidence>
<keyword evidence="20" id="KW-1185">Reference proteome</keyword>
<dbReference type="PANTHER" id="PTHR20973">
    <property type="entry name" value="NON-SMC ELEMENT 1-RELATED"/>
    <property type="match status" value="1"/>
</dbReference>
<evidence type="ECO:0000256" key="9">
    <source>
        <dbReference type="ARBA" id="ARBA00022771"/>
    </source>
</evidence>
<evidence type="ECO:0000256" key="12">
    <source>
        <dbReference type="ARBA" id="ARBA00023172"/>
    </source>
</evidence>
<keyword evidence="13 16" id="KW-0234">DNA repair</keyword>
<feature type="compositionally biased region" description="Low complexity" evidence="17">
    <location>
        <begin position="314"/>
        <end position="326"/>
    </location>
</feature>
<dbReference type="InterPro" id="IPR011513">
    <property type="entry name" value="Nse1"/>
</dbReference>
<evidence type="ECO:0000256" key="13">
    <source>
        <dbReference type="ARBA" id="ARBA00023204"/>
    </source>
</evidence>
<feature type="region of interest" description="Disordered" evidence="17">
    <location>
        <begin position="282"/>
        <end position="372"/>
    </location>
</feature>
<proteinExistence type="inferred from homology"/>
<gene>
    <name evidence="19" type="ORF">F5891DRAFT_635342</name>
</gene>
<evidence type="ECO:0000256" key="14">
    <source>
        <dbReference type="ARBA" id="ARBA00023242"/>
    </source>
</evidence>
<evidence type="ECO:0000256" key="10">
    <source>
        <dbReference type="ARBA" id="ARBA00022786"/>
    </source>
</evidence>
<feature type="compositionally biased region" description="Basic residues" evidence="17">
    <location>
        <begin position="327"/>
        <end position="337"/>
    </location>
</feature>
<feature type="compositionally biased region" description="Acidic residues" evidence="17">
    <location>
        <begin position="301"/>
        <end position="313"/>
    </location>
</feature>
<dbReference type="PROSITE" id="PS50089">
    <property type="entry name" value="ZF_RING_2"/>
    <property type="match status" value="1"/>
</dbReference>
<dbReference type="InterPro" id="IPR013083">
    <property type="entry name" value="Znf_RING/FYVE/PHD"/>
</dbReference>
<dbReference type="Proteomes" id="UP001195769">
    <property type="component" value="Unassembled WGS sequence"/>
</dbReference>
<evidence type="ECO:0000259" key="18">
    <source>
        <dbReference type="PROSITE" id="PS50089"/>
    </source>
</evidence>
<dbReference type="Gene3D" id="3.90.1150.220">
    <property type="match status" value="1"/>
</dbReference>
<keyword evidence="8 16" id="KW-0227">DNA damage</keyword>
<dbReference type="SUPFAM" id="SSF57850">
    <property type="entry name" value="RING/U-box"/>
    <property type="match status" value="1"/>
</dbReference>
<dbReference type="InterPro" id="IPR001841">
    <property type="entry name" value="Znf_RING"/>
</dbReference>
<evidence type="ECO:0000256" key="3">
    <source>
        <dbReference type="ARBA" id="ARBA00010258"/>
    </source>
</evidence>
<dbReference type="GeneID" id="64666884"/>
<evidence type="ECO:0000256" key="8">
    <source>
        <dbReference type="ARBA" id="ARBA00022763"/>
    </source>
</evidence>
<comment type="catalytic activity">
    <reaction evidence="1 16">
        <text>S-ubiquitinyl-[E2 ubiquitin-conjugating enzyme]-L-cysteine + [acceptor protein]-L-lysine = [E2 ubiquitin-conjugating enzyme]-L-cysteine + N(6)-ubiquitinyl-[acceptor protein]-L-lysine.</text>
        <dbReference type="EC" id="2.3.2.27"/>
    </reaction>
</comment>
<dbReference type="PANTHER" id="PTHR20973:SF0">
    <property type="entry name" value="NON-STRUCTURAL MAINTENANCE OF CHROMOSOMES ELEMENT 1 HOMOLOG"/>
    <property type="match status" value="1"/>
</dbReference>
<evidence type="ECO:0000256" key="15">
    <source>
        <dbReference type="PROSITE-ProRule" id="PRU00175"/>
    </source>
</evidence>
<name>A0AAD4EGT7_9AGAM</name>
<comment type="subunit">
    <text evidence="16">Component of the Smc5-Smc6 complex.</text>
</comment>
<evidence type="ECO:0000256" key="4">
    <source>
        <dbReference type="ARBA" id="ARBA00012483"/>
    </source>
</evidence>
<keyword evidence="11 16" id="KW-0862">Zinc</keyword>
<comment type="caution">
    <text evidence="19">The sequence shown here is derived from an EMBL/GenBank/DDBJ whole genome shotgun (WGS) entry which is preliminary data.</text>
</comment>
<dbReference type="Gene3D" id="1.10.10.10">
    <property type="entry name" value="Winged helix-like DNA-binding domain superfamily/Winged helix DNA-binding domain"/>
    <property type="match status" value="1"/>
</dbReference>
<dbReference type="InterPro" id="IPR014857">
    <property type="entry name" value="Nse1_RING_C4HC3-type"/>
</dbReference>
<dbReference type="AlphaFoldDB" id="A0AAD4EGT7"/>
<dbReference type="CDD" id="cd16493">
    <property type="entry name" value="RING-CH-C4HC3_NSE1"/>
    <property type="match status" value="1"/>
</dbReference>
<dbReference type="FunFam" id="1.10.10.10:FF:000270">
    <property type="entry name" value="Non-structural maintenance of chromosomes element 1 homolog"/>
    <property type="match status" value="1"/>
</dbReference>
<keyword evidence="7 16" id="KW-0479">Metal-binding</keyword>
<evidence type="ECO:0000313" key="20">
    <source>
        <dbReference type="Proteomes" id="UP001195769"/>
    </source>
</evidence>
<evidence type="ECO:0000256" key="16">
    <source>
        <dbReference type="RuleBase" id="RU368018"/>
    </source>
</evidence>
<dbReference type="GO" id="GO:0008270">
    <property type="term" value="F:zinc ion binding"/>
    <property type="evidence" value="ECO:0007669"/>
    <property type="project" value="UniProtKB-KW"/>
</dbReference>
<dbReference type="GO" id="GO:0030915">
    <property type="term" value="C:Smc5-Smc6 complex"/>
    <property type="evidence" value="ECO:0007669"/>
    <property type="project" value="UniProtKB-UniRule"/>
</dbReference>